<dbReference type="EMBL" id="CP000477">
    <property type="protein sequence ID" value="ABK14399.1"/>
    <property type="molecule type" value="Genomic_DNA"/>
</dbReference>
<dbReference type="PROSITE" id="PS51257">
    <property type="entry name" value="PROKAR_LIPOPROTEIN"/>
    <property type="match status" value="1"/>
</dbReference>
<dbReference type="Pfam" id="PF00565">
    <property type="entry name" value="SNase"/>
    <property type="match status" value="1"/>
</dbReference>
<reference evidence="2 3" key="1">
    <citation type="submission" date="2006-10" db="EMBL/GenBank/DDBJ databases">
        <title>Complete sequence of Methanosaeta thermophila PT.</title>
        <authorList>
            <consortium name="US DOE Joint Genome Institute"/>
            <person name="Copeland A."/>
            <person name="Lucas S."/>
            <person name="Lapidus A."/>
            <person name="Barry K."/>
            <person name="Detter J.C."/>
            <person name="Glavina del Rio T."/>
            <person name="Hammon N."/>
            <person name="Israni S."/>
            <person name="Pitluck S."/>
            <person name="Chain P."/>
            <person name="Malfatti S."/>
            <person name="Shin M."/>
            <person name="Vergez L."/>
            <person name="Schmutz J."/>
            <person name="Larimer F."/>
            <person name="Land M."/>
            <person name="Hauser L."/>
            <person name="Kyrpides N."/>
            <person name="Kim E."/>
            <person name="Smith K.S."/>
            <person name="Ingram-Smith C."/>
            <person name="Richardson P."/>
        </authorList>
    </citation>
    <scope>NUCLEOTIDE SEQUENCE [LARGE SCALE GENOMIC DNA]</scope>
    <source>
        <strain evidence="3">DSM 6194 / JCM 14653 / NBRC 101360 / PT</strain>
    </source>
</reference>
<dbReference type="PROSITE" id="PS50830">
    <property type="entry name" value="TNASE_3"/>
    <property type="match status" value="1"/>
</dbReference>
<dbReference type="SUPFAM" id="SSF57884">
    <property type="entry name" value="Ada DNA repair protein, N-terminal domain (N-Ada 10)"/>
    <property type="match status" value="1"/>
</dbReference>
<evidence type="ECO:0000259" key="1">
    <source>
        <dbReference type="PROSITE" id="PS50830"/>
    </source>
</evidence>
<dbReference type="Gene3D" id="2.40.50.90">
    <property type="match status" value="1"/>
</dbReference>
<dbReference type="InterPro" id="IPR016071">
    <property type="entry name" value="Staphylococal_nuclease_OB-fold"/>
</dbReference>
<dbReference type="STRING" id="349307.Mthe_0608"/>
<dbReference type="Gene3D" id="3.40.10.10">
    <property type="entry name" value="DNA Methylphosphotriester Repair Domain"/>
    <property type="match status" value="1"/>
</dbReference>
<organism evidence="2 3">
    <name type="scientific">Methanothrix thermoacetophila (strain DSM 6194 / JCM 14653 / NBRC 101360 / PT)</name>
    <name type="common">Methanosaeta thermophila</name>
    <dbReference type="NCBI Taxonomy" id="349307"/>
    <lineage>
        <taxon>Archaea</taxon>
        <taxon>Methanobacteriati</taxon>
        <taxon>Methanobacteriota</taxon>
        <taxon>Stenosarchaea group</taxon>
        <taxon>Methanomicrobia</taxon>
        <taxon>Methanotrichales</taxon>
        <taxon>Methanotrichaceae</taxon>
        <taxon>Methanothrix</taxon>
    </lineage>
</organism>
<dbReference type="InterPro" id="IPR035437">
    <property type="entry name" value="SNase_OB-fold_sf"/>
</dbReference>
<evidence type="ECO:0000313" key="3">
    <source>
        <dbReference type="Proteomes" id="UP000000674"/>
    </source>
</evidence>
<dbReference type="Proteomes" id="UP000000674">
    <property type="component" value="Chromosome"/>
</dbReference>
<feature type="domain" description="TNase-like" evidence="1">
    <location>
        <begin position="39"/>
        <end position="140"/>
    </location>
</feature>
<proteinExistence type="predicted"/>
<dbReference type="KEGG" id="mtp:Mthe_0608"/>
<gene>
    <name evidence="2" type="ordered locus">Mthe_0608</name>
</gene>
<dbReference type="SMART" id="SM00318">
    <property type="entry name" value="SNc"/>
    <property type="match status" value="1"/>
</dbReference>
<name>A0B6S5_METTP</name>
<protein>
    <submittedName>
        <fullName evidence="2">Nuclease (SNase domain protein)</fullName>
    </submittedName>
</protein>
<dbReference type="HOGENOM" id="CLU_046484_7_0_2"/>
<accession>A0B6S5</accession>
<dbReference type="InterPro" id="IPR035451">
    <property type="entry name" value="Ada-like_dom_sf"/>
</dbReference>
<sequence length="214" mass="23699">MVVVNNKSCHSRSGDVKLLQPAMAILLVFVVGCVTSVPDEFHGTVVKVVDGDTFDVEGLGRVRLADVDCPEMDTEAGRAAANYTISWLFGRTVWLDIDDLKGRDDYGRWICVVYLDENGAPDPEMNFNRMIVDSGHAVVRDFTDNEFNPADWWNHSSLQPGGGCAYVGSVKSNKYHYPDCEWAQKISPVNLICFSSPSEARSKGYTPCRVCKPP</sequence>
<keyword evidence="3" id="KW-1185">Reference proteome</keyword>
<dbReference type="SUPFAM" id="SSF50199">
    <property type="entry name" value="Staphylococcal nuclease"/>
    <property type="match status" value="1"/>
</dbReference>
<dbReference type="AlphaFoldDB" id="A0B6S5"/>
<evidence type="ECO:0000313" key="2">
    <source>
        <dbReference type="EMBL" id="ABK14399.1"/>
    </source>
</evidence>